<name>A0A5K3F9K6_MESCO</name>
<dbReference type="Gene3D" id="3.30.70.60">
    <property type="match status" value="1"/>
</dbReference>
<dbReference type="InterPro" id="IPR014038">
    <property type="entry name" value="EF1B_bsu/dsu_GNE"/>
</dbReference>
<dbReference type="AlphaFoldDB" id="A0A5K3F9K6"/>
<organism evidence="7">
    <name type="scientific">Mesocestoides corti</name>
    <name type="common">Flatworm</name>
    <dbReference type="NCBI Taxonomy" id="53468"/>
    <lineage>
        <taxon>Eukaryota</taxon>
        <taxon>Metazoa</taxon>
        <taxon>Spiralia</taxon>
        <taxon>Lophotrochozoa</taxon>
        <taxon>Platyhelminthes</taxon>
        <taxon>Cestoda</taxon>
        <taxon>Eucestoda</taxon>
        <taxon>Cyclophyllidea</taxon>
        <taxon>Mesocestoididae</taxon>
        <taxon>Mesocestoides</taxon>
    </lineage>
</organism>
<comment type="similarity">
    <text evidence="1 4">Belongs to the EF-1-beta/EF-1-delta family.</text>
</comment>
<dbReference type="FunFam" id="3.30.70.60:FF:000001">
    <property type="entry name" value="Elongation factor 1-beta 1 like"/>
    <property type="match status" value="1"/>
</dbReference>
<dbReference type="Pfam" id="PF00736">
    <property type="entry name" value="EF1_GNE"/>
    <property type="match status" value="1"/>
</dbReference>
<dbReference type="PROSITE" id="PS00825">
    <property type="entry name" value="EF1BD_2"/>
    <property type="match status" value="1"/>
</dbReference>
<dbReference type="SUPFAM" id="SSF54984">
    <property type="entry name" value="eEF-1beta-like"/>
    <property type="match status" value="1"/>
</dbReference>
<dbReference type="WBParaSite" id="MCU_005769-RA">
    <property type="protein sequence ID" value="MCU_005769-RA"/>
    <property type="gene ID" value="MCU_005769"/>
</dbReference>
<dbReference type="InterPro" id="IPR001326">
    <property type="entry name" value="Transl_elong_EF1B_B/D_CS"/>
</dbReference>
<dbReference type="InterPro" id="IPR014717">
    <property type="entry name" value="Transl_elong_EF1B/ribsomal_bS6"/>
</dbReference>
<dbReference type="PANTHER" id="PTHR11595">
    <property type="entry name" value="EF-HAND AND COILED-COIL DOMAIN-CONTAINING FAMILY MEMBER"/>
    <property type="match status" value="1"/>
</dbReference>
<reference evidence="7" key="1">
    <citation type="submission" date="2019-11" db="UniProtKB">
        <authorList>
            <consortium name="WormBaseParasite"/>
        </authorList>
    </citation>
    <scope>IDENTIFICATION</scope>
</reference>
<dbReference type="PANTHER" id="PTHR11595:SF26">
    <property type="entry name" value="ELONGATION FACTOR 1-DELTA"/>
    <property type="match status" value="1"/>
</dbReference>
<dbReference type="GO" id="GO:0005829">
    <property type="term" value="C:cytosol"/>
    <property type="evidence" value="ECO:0007669"/>
    <property type="project" value="TreeGrafter"/>
</dbReference>
<feature type="region of interest" description="Disordered" evidence="5">
    <location>
        <begin position="115"/>
        <end position="160"/>
    </location>
</feature>
<keyword evidence="2 4" id="KW-0251">Elongation factor</keyword>
<dbReference type="GO" id="GO:0005085">
    <property type="term" value="F:guanyl-nucleotide exchange factor activity"/>
    <property type="evidence" value="ECO:0007669"/>
    <property type="project" value="TreeGrafter"/>
</dbReference>
<feature type="domain" description="Translation elongation factor EF1B beta/delta subunit guanine nucleotide exchange" evidence="6">
    <location>
        <begin position="169"/>
        <end position="255"/>
    </location>
</feature>
<dbReference type="SMART" id="SM00888">
    <property type="entry name" value="EF1_GNE"/>
    <property type="match status" value="1"/>
</dbReference>
<evidence type="ECO:0000313" key="7">
    <source>
        <dbReference type="WBParaSite" id="MCU_005769-RA"/>
    </source>
</evidence>
<proteinExistence type="inferred from homology"/>
<dbReference type="CDD" id="cd00292">
    <property type="entry name" value="EF1B"/>
    <property type="match status" value="1"/>
</dbReference>
<dbReference type="InterPro" id="IPR036219">
    <property type="entry name" value="eEF-1beta-like_sf"/>
</dbReference>
<evidence type="ECO:0000256" key="4">
    <source>
        <dbReference type="RuleBase" id="RU003791"/>
    </source>
</evidence>
<keyword evidence="3 4" id="KW-0648">Protein biosynthesis</keyword>
<dbReference type="GO" id="GO:0005853">
    <property type="term" value="C:eukaryotic translation elongation factor 1 complex"/>
    <property type="evidence" value="ECO:0007669"/>
    <property type="project" value="InterPro"/>
</dbReference>
<protein>
    <submittedName>
        <fullName evidence="7">EF1_GNE domain-containing protein</fullName>
    </submittedName>
</protein>
<dbReference type="InterPro" id="IPR049720">
    <property type="entry name" value="EF1B_bsu/dsu"/>
</dbReference>
<dbReference type="GO" id="GO:0003746">
    <property type="term" value="F:translation elongation factor activity"/>
    <property type="evidence" value="ECO:0007669"/>
    <property type="project" value="UniProtKB-KW"/>
</dbReference>
<sequence length="255" mass="28152">MDASAFDAASYHPIPHYNEMESDYMRYLCHNSKKTPASAAGPMGESFLVKEIQKVRETIKSSLDNTGAGASRVDHLEKIVKELFSRVYELETQIQRLNNLNLDKKSAAACVAAAKTASAAKPAPAPKPADDEDDDDDLFASDDEEEVSRRKQEMAAKNAAAKKEKPVAKSLIILEVKPWDDQTDMDAMEKGVREITADGLVWGTSKRVPVVHGIYKLQITCVVEDDKVGTDFLEENITALEDYVQSVDVVAFNKL</sequence>
<evidence type="ECO:0000256" key="5">
    <source>
        <dbReference type="SAM" id="MobiDB-lite"/>
    </source>
</evidence>
<accession>A0A5K3F9K6</accession>
<evidence type="ECO:0000256" key="2">
    <source>
        <dbReference type="ARBA" id="ARBA00022768"/>
    </source>
</evidence>
<feature type="compositionally biased region" description="Acidic residues" evidence="5">
    <location>
        <begin position="130"/>
        <end position="146"/>
    </location>
</feature>
<evidence type="ECO:0000256" key="3">
    <source>
        <dbReference type="ARBA" id="ARBA00022917"/>
    </source>
</evidence>
<evidence type="ECO:0000259" key="6">
    <source>
        <dbReference type="SMART" id="SM00888"/>
    </source>
</evidence>
<evidence type="ECO:0000256" key="1">
    <source>
        <dbReference type="ARBA" id="ARBA00007411"/>
    </source>
</evidence>